<evidence type="ECO:0000256" key="2">
    <source>
        <dbReference type="ARBA" id="ARBA00022723"/>
    </source>
</evidence>
<dbReference type="PANTHER" id="PTHR47338">
    <property type="entry name" value="ZN(II)2CYS6 TRANSCRIPTION FACTOR (EUROFUNG)-RELATED"/>
    <property type="match status" value="1"/>
</dbReference>
<dbReference type="SUPFAM" id="SSF57701">
    <property type="entry name" value="Zn2/Cys6 DNA-binding domain"/>
    <property type="match status" value="1"/>
</dbReference>
<name>A0A433QNN5_9FUNG</name>
<dbReference type="PANTHER" id="PTHR47338:SF19">
    <property type="entry name" value="ZN(II)2CYS6 TRANSCRIPTION FACTOR (EUROFUNG)"/>
    <property type="match status" value="1"/>
</dbReference>
<evidence type="ECO:0000259" key="7">
    <source>
        <dbReference type="PROSITE" id="PS50048"/>
    </source>
</evidence>
<dbReference type="EMBL" id="RBNJ01003002">
    <property type="protein sequence ID" value="RUS31391.1"/>
    <property type="molecule type" value="Genomic_DNA"/>
</dbReference>
<dbReference type="Pfam" id="PF00172">
    <property type="entry name" value="Zn_clus"/>
    <property type="match status" value="1"/>
</dbReference>
<dbReference type="InterPro" id="IPR036864">
    <property type="entry name" value="Zn2-C6_fun-type_DNA-bd_sf"/>
</dbReference>
<comment type="caution">
    <text evidence="8">The sequence shown here is derived from an EMBL/GenBank/DDBJ whole genome shotgun (WGS) entry which is preliminary data.</text>
</comment>
<dbReference type="Gene3D" id="4.10.240.10">
    <property type="entry name" value="Zn(2)-C6 fungal-type DNA-binding domain"/>
    <property type="match status" value="1"/>
</dbReference>
<keyword evidence="5" id="KW-0539">Nucleus</keyword>
<comment type="subcellular location">
    <subcellularLocation>
        <location evidence="1">Nucleus</location>
    </subcellularLocation>
</comment>
<gene>
    <name evidence="8" type="ORF">BC938DRAFT_477905</name>
</gene>
<keyword evidence="2" id="KW-0479">Metal-binding</keyword>
<evidence type="ECO:0000313" key="9">
    <source>
        <dbReference type="Proteomes" id="UP000274822"/>
    </source>
</evidence>
<dbReference type="InterPro" id="IPR050815">
    <property type="entry name" value="TF_fung"/>
</dbReference>
<dbReference type="SMART" id="SM00066">
    <property type="entry name" value="GAL4"/>
    <property type="match status" value="1"/>
</dbReference>
<sequence length="678" mass="75932">MISFHNRNSPCQACRRSRRKCLPGADGNDGGPCGRCERLKFECVHEAPSLKGVAKLDETEKDEIVEKAQMIDDVAELQRQLASLEKEVQTMRVVTDADFPPLVPLEELAGWPSMEIDIPSSPWSSDLTISEVSEDDGDTSHNIAWSPQSTLINSPTITAVSPHQPSPTWTFQNAHYHNWKVTLRPQGLRIHTNIRSFQDLMDFALVNTDHMRADDPENPLSSAYLNRFHRPLQKVTMTDFPLEDSSAWIFLKGWLYATIAMAMAEELKPRYGTDPGAGADEDARARYEMFKRSYYDLCLTGIKFRFLRDYVSNYAIVSPRVDVHMLGPVRPLPEEDTAMARCVEVYRLYLELADYHDKAEFDDLRYIFVKLPDRLSMNATTLVDDCLYRWYAQLPTAFRVTPNVFQYPSPEELEMADPCALSLLLCFYACWIVTHSHFIPTAEAGTTGEGMGEGEDRDPDTVRLAVRSLTICMRSANIAMLVGEHLFRKLFCQLDSHMLIHACDVLNRMANSKDARLAAMGRQNLNRMFKIVKASVYAGAGPGKEAGVGKEDAYLSGLVGLVGSLGKNGYFILHDHGPNIGTDPPLSQIHTKSNPSLYHATIRPTSTTPTHRATSIASLPRHGLHERLRPHNFAVRLGVKDRAVGQRVIGTLGEAVGHGQDKRLRTGLAGRCGSLRYR</sequence>
<keyword evidence="6" id="KW-0175">Coiled coil</keyword>
<dbReference type="PROSITE" id="PS00463">
    <property type="entry name" value="ZN2_CY6_FUNGAL_1"/>
    <property type="match status" value="1"/>
</dbReference>
<feature type="domain" description="Zn(2)-C6 fungal-type" evidence="7">
    <location>
        <begin position="10"/>
        <end position="45"/>
    </location>
</feature>
<dbReference type="CDD" id="cd12148">
    <property type="entry name" value="fungal_TF_MHR"/>
    <property type="match status" value="1"/>
</dbReference>
<evidence type="ECO:0000256" key="3">
    <source>
        <dbReference type="ARBA" id="ARBA00023015"/>
    </source>
</evidence>
<evidence type="ECO:0000256" key="1">
    <source>
        <dbReference type="ARBA" id="ARBA00004123"/>
    </source>
</evidence>
<organism evidence="8 9">
    <name type="scientific">Jimgerdemannia flammicorona</name>
    <dbReference type="NCBI Taxonomy" id="994334"/>
    <lineage>
        <taxon>Eukaryota</taxon>
        <taxon>Fungi</taxon>
        <taxon>Fungi incertae sedis</taxon>
        <taxon>Mucoromycota</taxon>
        <taxon>Mucoromycotina</taxon>
        <taxon>Endogonomycetes</taxon>
        <taxon>Endogonales</taxon>
        <taxon>Endogonaceae</taxon>
        <taxon>Jimgerdemannia</taxon>
    </lineage>
</organism>
<dbReference type="GO" id="GO:0008270">
    <property type="term" value="F:zinc ion binding"/>
    <property type="evidence" value="ECO:0007669"/>
    <property type="project" value="InterPro"/>
</dbReference>
<dbReference type="Proteomes" id="UP000274822">
    <property type="component" value="Unassembled WGS sequence"/>
</dbReference>
<dbReference type="PROSITE" id="PS50048">
    <property type="entry name" value="ZN2_CY6_FUNGAL_2"/>
    <property type="match status" value="1"/>
</dbReference>
<evidence type="ECO:0000256" key="4">
    <source>
        <dbReference type="ARBA" id="ARBA00023163"/>
    </source>
</evidence>
<protein>
    <recommendedName>
        <fullName evidence="7">Zn(2)-C6 fungal-type domain-containing protein</fullName>
    </recommendedName>
</protein>
<reference evidence="8 9" key="1">
    <citation type="journal article" date="2018" name="New Phytol.">
        <title>Phylogenomics of Endogonaceae and evolution of mycorrhizas within Mucoromycota.</title>
        <authorList>
            <person name="Chang Y."/>
            <person name="Desiro A."/>
            <person name="Na H."/>
            <person name="Sandor L."/>
            <person name="Lipzen A."/>
            <person name="Clum A."/>
            <person name="Barry K."/>
            <person name="Grigoriev I.V."/>
            <person name="Martin F.M."/>
            <person name="Stajich J.E."/>
            <person name="Smith M.E."/>
            <person name="Bonito G."/>
            <person name="Spatafora J.W."/>
        </authorList>
    </citation>
    <scope>NUCLEOTIDE SEQUENCE [LARGE SCALE GENOMIC DNA]</scope>
    <source>
        <strain evidence="8 9">AD002</strain>
    </source>
</reference>
<keyword evidence="4" id="KW-0804">Transcription</keyword>
<evidence type="ECO:0000313" key="8">
    <source>
        <dbReference type="EMBL" id="RUS31391.1"/>
    </source>
</evidence>
<keyword evidence="3" id="KW-0805">Transcription regulation</keyword>
<evidence type="ECO:0000256" key="5">
    <source>
        <dbReference type="ARBA" id="ARBA00023242"/>
    </source>
</evidence>
<dbReference type="GO" id="GO:0005634">
    <property type="term" value="C:nucleus"/>
    <property type="evidence" value="ECO:0007669"/>
    <property type="project" value="UniProtKB-SubCell"/>
</dbReference>
<keyword evidence="9" id="KW-1185">Reference proteome</keyword>
<dbReference type="GO" id="GO:0000981">
    <property type="term" value="F:DNA-binding transcription factor activity, RNA polymerase II-specific"/>
    <property type="evidence" value="ECO:0007669"/>
    <property type="project" value="InterPro"/>
</dbReference>
<dbReference type="AlphaFoldDB" id="A0A433QNN5"/>
<dbReference type="CDD" id="cd00067">
    <property type="entry name" value="GAL4"/>
    <property type="match status" value="1"/>
</dbReference>
<feature type="coiled-coil region" evidence="6">
    <location>
        <begin position="67"/>
        <end position="94"/>
    </location>
</feature>
<dbReference type="InterPro" id="IPR001138">
    <property type="entry name" value="Zn2Cys6_DnaBD"/>
</dbReference>
<accession>A0A433QNN5</accession>
<proteinExistence type="predicted"/>
<evidence type="ECO:0000256" key="6">
    <source>
        <dbReference type="SAM" id="Coils"/>
    </source>
</evidence>